<reference evidence="2" key="2">
    <citation type="journal article" date="2015" name="Data Brief">
        <title>Shoot transcriptome of the giant reed, Arundo donax.</title>
        <authorList>
            <person name="Barrero R.A."/>
            <person name="Guerrero F.D."/>
            <person name="Moolhuijzen P."/>
            <person name="Goolsby J.A."/>
            <person name="Tidwell J."/>
            <person name="Bellgard S.E."/>
            <person name="Bellgard M.I."/>
        </authorList>
    </citation>
    <scope>NUCLEOTIDE SEQUENCE</scope>
    <source>
        <tissue evidence="2">Shoot tissue taken approximately 20 cm above the soil surface</tissue>
    </source>
</reference>
<dbReference type="AlphaFoldDB" id="A0A0A9GLK7"/>
<protein>
    <submittedName>
        <fullName evidence="2">Uncharacterized protein</fullName>
    </submittedName>
</protein>
<sequence>MASGRRPHFSRLRRSRRGRLGSAAGLLGGGATNRIPATSRANWIVGAHYR</sequence>
<evidence type="ECO:0000313" key="2">
    <source>
        <dbReference type="EMBL" id="JAE21538.1"/>
    </source>
</evidence>
<name>A0A0A9GLK7_ARUDO</name>
<feature type="region of interest" description="Disordered" evidence="1">
    <location>
        <begin position="1"/>
        <end position="31"/>
    </location>
</feature>
<proteinExistence type="predicted"/>
<dbReference type="EMBL" id="GBRH01176358">
    <property type="protein sequence ID" value="JAE21538.1"/>
    <property type="molecule type" value="Transcribed_RNA"/>
</dbReference>
<organism evidence="2">
    <name type="scientific">Arundo donax</name>
    <name type="common">Giant reed</name>
    <name type="synonym">Donax arundinaceus</name>
    <dbReference type="NCBI Taxonomy" id="35708"/>
    <lineage>
        <taxon>Eukaryota</taxon>
        <taxon>Viridiplantae</taxon>
        <taxon>Streptophyta</taxon>
        <taxon>Embryophyta</taxon>
        <taxon>Tracheophyta</taxon>
        <taxon>Spermatophyta</taxon>
        <taxon>Magnoliopsida</taxon>
        <taxon>Liliopsida</taxon>
        <taxon>Poales</taxon>
        <taxon>Poaceae</taxon>
        <taxon>PACMAD clade</taxon>
        <taxon>Arundinoideae</taxon>
        <taxon>Arundineae</taxon>
        <taxon>Arundo</taxon>
    </lineage>
</organism>
<feature type="compositionally biased region" description="Basic residues" evidence="1">
    <location>
        <begin position="1"/>
        <end position="19"/>
    </location>
</feature>
<reference evidence="2" key="1">
    <citation type="submission" date="2014-09" db="EMBL/GenBank/DDBJ databases">
        <authorList>
            <person name="Magalhaes I.L.F."/>
            <person name="Oliveira U."/>
            <person name="Santos F.R."/>
            <person name="Vidigal T.H.D.A."/>
            <person name="Brescovit A.D."/>
            <person name="Santos A.J."/>
        </authorList>
    </citation>
    <scope>NUCLEOTIDE SEQUENCE</scope>
    <source>
        <tissue evidence="2">Shoot tissue taken approximately 20 cm above the soil surface</tissue>
    </source>
</reference>
<evidence type="ECO:0000256" key="1">
    <source>
        <dbReference type="SAM" id="MobiDB-lite"/>
    </source>
</evidence>
<accession>A0A0A9GLK7</accession>